<name>A0A937DJT3_9BACT</name>
<dbReference type="CDD" id="cd08704">
    <property type="entry name" value="Met_tRNA_FMT_C"/>
    <property type="match status" value="1"/>
</dbReference>
<dbReference type="HAMAP" id="MF_00182">
    <property type="entry name" value="Formyl_trans"/>
    <property type="match status" value="1"/>
</dbReference>
<comment type="similarity">
    <text evidence="1 5">Belongs to the Fmt family.</text>
</comment>
<sequence>MGTPDFAVPPLKILVESGYDIAAVITAPDKPKGRGQKMAVSAVKDYALEAGLHIMQPTNLKDETFIEELRKLNANLQIVVAFRMLPEVVWRMPEIGTFNLHGSLLPQYRGAAPIHWAVINGEKETGLTTFFLKHEIDTGNIIMQEKEEILRKDTTGTLYQRLMQMGAGLVLKTVKAIENEDYTLIEQDTNQELKHAPKLFKENTEIDWNKPAEEVYNFVRGLNPFPSAWTILNDKKFKLHFVEVVDESSTAEPGSIDTDNKTYIHVQCGKGKVALKELQQEGKKRMFVEDFLRGNQL</sequence>
<protein>
    <recommendedName>
        <fullName evidence="2 5">Methionyl-tRNA formyltransferase</fullName>
        <ecNumber evidence="2 5">2.1.2.9</ecNumber>
    </recommendedName>
</protein>
<comment type="caution">
    <text evidence="8">The sequence shown here is derived from an EMBL/GenBank/DDBJ whole genome shotgun (WGS) entry which is preliminary data.</text>
</comment>
<dbReference type="InterPro" id="IPR005794">
    <property type="entry name" value="Fmt"/>
</dbReference>
<dbReference type="Proteomes" id="UP000642920">
    <property type="component" value="Unassembled WGS sequence"/>
</dbReference>
<dbReference type="SUPFAM" id="SSF53328">
    <property type="entry name" value="Formyltransferase"/>
    <property type="match status" value="1"/>
</dbReference>
<dbReference type="Pfam" id="PF02911">
    <property type="entry name" value="Formyl_trans_C"/>
    <property type="match status" value="1"/>
</dbReference>
<keyword evidence="3 5" id="KW-0808">Transferase</keyword>
<accession>A0A937DJT3</accession>
<dbReference type="GO" id="GO:0005829">
    <property type="term" value="C:cytosol"/>
    <property type="evidence" value="ECO:0007669"/>
    <property type="project" value="TreeGrafter"/>
</dbReference>
<evidence type="ECO:0000259" key="6">
    <source>
        <dbReference type="Pfam" id="PF00551"/>
    </source>
</evidence>
<evidence type="ECO:0000256" key="2">
    <source>
        <dbReference type="ARBA" id="ARBA00012261"/>
    </source>
</evidence>
<feature type="domain" description="Formyl transferase C-terminal" evidence="7">
    <location>
        <begin position="198"/>
        <end position="295"/>
    </location>
</feature>
<dbReference type="AlphaFoldDB" id="A0A937DJT3"/>
<dbReference type="CDD" id="cd08646">
    <property type="entry name" value="FMT_core_Met-tRNA-FMT_N"/>
    <property type="match status" value="1"/>
</dbReference>
<dbReference type="PANTHER" id="PTHR11138:SF5">
    <property type="entry name" value="METHIONYL-TRNA FORMYLTRANSFERASE, MITOCHONDRIAL"/>
    <property type="match status" value="1"/>
</dbReference>
<organism evidence="8 9">
    <name type="scientific">Marivirga atlantica</name>
    <dbReference type="NCBI Taxonomy" id="1548457"/>
    <lineage>
        <taxon>Bacteria</taxon>
        <taxon>Pseudomonadati</taxon>
        <taxon>Bacteroidota</taxon>
        <taxon>Cytophagia</taxon>
        <taxon>Cytophagales</taxon>
        <taxon>Marivirgaceae</taxon>
        <taxon>Marivirga</taxon>
    </lineage>
</organism>
<dbReference type="InterPro" id="IPR036477">
    <property type="entry name" value="Formyl_transf_N_sf"/>
</dbReference>
<keyword evidence="4 5" id="KW-0648">Protein biosynthesis</keyword>
<dbReference type="PANTHER" id="PTHR11138">
    <property type="entry name" value="METHIONYL-TRNA FORMYLTRANSFERASE"/>
    <property type="match status" value="1"/>
</dbReference>
<evidence type="ECO:0000256" key="5">
    <source>
        <dbReference type="HAMAP-Rule" id="MF_00182"/>
    </source>
</evidence>
<evidence type="ECO:0000313" key="9">
    <source>
        <dbReference type="Proteomes" id="UP000642920"/>
    </source>
</evidence>
<evidence type="ECO:0000256" key="4">
    <source>
        <dbReference type="ARBA" id="ARBA00022917"/>
    </source>
</evidence>
<dbReference type="InterPro" id="IPR011034">
    <property type="entry name" value="Formyl_transferase-like_C_sf"/>
</dbReference>
<dbReference type="SUPFAM" id="SSF50486">
    <property type="entry name" value="FMT C-terminal domain-like"/>
    <property type="match status" value="1"/>
</dbReference>
<dbReference type="EC" id="2.1.2.9" evidence="2 5"/>
<comment type="function">
    <text evidence="5">Attaches a formyl group to the free amino group of methionyl-tRNA(fMet). The formyl group appears to play a dual role in the initiator identity of N-formylmethionyl-tRNA by promoting its recognition by IF2 and preventing the misappropriation of this tRNA by the elongation apparatus.</text>
</comment>
<dbReference type="InterPro" id="IPR002376">
    <property type="entry name" value="Formyl_transf_N"/>
</dbReference>
<proteinExistence type="inferred from homology"/>
<dbReference type="InterPro" id="IPR041711">
    <property type="entry name" value="Met-tRNA-FMT_N"/>
</dbReference>
<keyword evidence="9" id="KW-1185">Reference proteome</keyword>
<dbReference type="Pfam" id="PF00551">
    <property type="entry name" value="Formyl_trans_N"/>
    <property type="match status" value="1"/>
</dbReference>
<evidence type="ECO:0000259" key="7">
    <source>
        <dbReference type="Pfam" id="PF02911"/>
    </source>
</evidence>
<feature type="domain" description="Formyl transferase N-terminal" evidence="6">
    <location>
        <begin position="19"/>
        <end position="167"/>
    </location>
</feature>
<dbReference type="EMBL" id="JAERQG010000002">
    <property type="protein sequence ID" value="MBL0765229.1"/>
    <property type="molecule type" value="Genomic_DNA"/>
</dbReference>
<evidence type="ECO:0000313" key="8">
    <source>
        <dbReference type="EMBL" id="MBL0765229.1"/>
    </source>
</evidence>
<dbReference type="InterPro" id="IPR005793">
    <property type="entry name" value="Formyl_trans_C"/>
</dbReference>
<evidence type="ECO:0000256" key="1">
    <source>
        <dbReference type="ARBA" id="ARBA00010699"/>
    </source>
</evidence>
<dbReference type="Gene3D" id="3.40.50.12230">
    <property type="match status" value="1"/>
</dbReference>
<comment type="catalytic activity">
    <reaction evidence="5">
        <text>L-methionyl-tRNA(fMet) + (6R)-10-formyltetrahydrofolate = N-formyl-L-methionyl-tRNA(fMet) + (6S)-5,6,7,8-tetrahydrofolate + H(+)</text>
        <dbReference type="Rhea" id="RHEA:24380"/>
        <dbReference type="Rhea" id="RHEA-COMP:9952"/>
        <dbReference type="Rhea" id="RHEA-COMP:9953"/>
        <dbReference type="ChEBI" id="CHEBI:15378"/>
        <dbReference type="ChEBI" id="CHEBI:57453"/>
        <dbReference type="ChEBI" id="CHEBI:78530"/>
        <dbReference type="ChEBI" id="CHEBI:78844"/>
        <dbReference type="ChEBI" id="CHEBI:195366"/>
        <dbReference type="EC" id="2.1.2.9"/>
    </reaction>
</comment>
<gene>
    <name evidence="5" type="primary">fmt</name>
    <name evidence="8" type="ORF">JKP34_08220</name>
</gene>
<reference evidence="8" key="1">
    <citation type="submission" date="2021-01" db="EMBL/GenBank/DDBJ databases">
        <title>Marivirga sp. nov., isolated from intertidal surface sediments.</title>
        <authorList>
            <person name="Zhang M."/>
        </authorList>
    </citation>
    <scope>NUCLEOTIDE SEQUENCE</scope>
    <source>
        <strain evidence="8">SM1354</strain>
    </source>
</reference>
<dbReference type="NCBIfam" id="TIGR00460">
    <property type="entry name" value="fmt"/>
    <property type="match status" value="1"/>
</dbReference>
<dbReference type="GO" id="GO:0004479">
    <property type="term" value="F:methionyl-tRNA formyltransferase activity"/>
    <property type="evidence" value="ECO:0007669"/>
    <property type="project" value="UniProtKB-UniRule"/>
</dbReference>
<evidence type="ECO:0000256" key="3">
    <source>
        <dbReference type="ARBA" id="ARBA00022679"/>
    </source>
</evidence>
<dbReference type="InterPro" id="IPR044135">
    <property type="entry name" value="Met-tRNA-FMT_C"/>
</dbReference>
<feature type="binding site" evidence="5">
    <location>
        <begin position="103"/>
        <end position="106"/>
    </location>
    <ligand>
        <name>(6S)-5,6,7,8-tetrahydrofolate</name>
        <dbReference type="ChEBI" id="CHEBI:57453"/>
    </ligand>
</feature>